<sequence>MPVVIDSSFLAFTHQCDSISPKQQASTLLNTLGRLIIRPDSRSEAQASSESYRIMESCLKDILNLLKPLETDRAQRLNVIDELSSILRSQISLKDALVKPFGSFVSNLYSKWGDLDISVDFPNSATRQRQQDFLWAIMSALRRAGFARNCNVIENARVPVLKFQSNYRDISCDISINNHIGQIKSKMLLWISDIDERFHDMVLLVKEWAKAQDINNPKEGTLNSYSLCLMVIFHFQTCTPPIFPPLKEIYEGNVADAITGTTAFTERLIRDECLANIARFKSQVYRQKNKSSLSQLLIEFFQKFSNIGSISSTNAFCTYTGRMGTRYLIKTRALSIEDPFEQTENTARAVGWAELNIISRAFREACRLFSSRNVCSDRTSLLTYLVRPNIRSQLRGGIHIIDDDDNDDDDDDDYETMESRFRDTFTISHASNTGSSRNIGRVLLLGLAGAAAAGAVAAGAVAAAAAAAAAAEQQQHSSSGSSSSSSGGSSSGGSGGGGGGSGSGSSGSRVFFND</sequence>
<evidence type="ECO:0000313" key="1">
    <source>
        <dbReference type="EMBL" id="KAH7678151.1"/>
    </source>
</evidence>
<name>A0ACB7VUK4_DIOAL</name>
<organism evidence="1 2">
    <name type="scientific">Dioscorea alata</name>
    <name type="common">Purple yam</name>
    <dbReference type="NCBI Taxonomy" id="55571"/>
    <lineage>
        <taxon>Eukaryota</taxon>
        <taxon>Viridiplantae</taxon>
        <taxon>Streptophyta</taxon>
        <taxon>Embryophyta</taxon>
        <taxon>Tracheophyta</taxon>
        <taxon>Spermatophyta</taxon>
        <taxon>Magnoliopsida</taxon>
        <taxon>Liliopsida</taxon>
        <taxon>Dioscoreales</taxon>
        <taxon>Dioscoreaceae</taxon>
        <taxon>Dioscorea</taxon>
    </lineage>
</organism>
<gene>
    <name evidence="1" type="ORF">IHE45_07G131600</name>
</gene>
<comment type="caution">
    <text evidence="1">The sequence shown here is derived from an EMBL/GenBank/DDBJ whole genome shotgun (WGS) entry which is preliminary data.</text>
</comment>
<keyword evidence="1" id="KW-0548">Nucleotidyltransferase</keyword>
<dbReference type="Proteomes" id="UP000827976">
    <property type="component" value="Chromosome 7"/>
</dbReference>
<keyword evidence="1" id="KW-0808">Transferase</keyword>
<keyword evidence="2" id="KW-1185">Reference proteome</keyword>
<reference evidence="2" key="1">
    <citation type="journal article" date="2022" name="Nat. Commun.">
        <title>Chromosome evolution and the genetic basis of agronomically important traits in greater yam.</title>
        <authorList>
            <person name="Bredeson J.V."/>
            <person name="Lyons J.B."/>
            <person name="Oniyinde I.O."/>
            <person name="Okereke N.R."/>
            <person name="Kolade O."/>
            <person name="Nnabue I."/>
            <person name="Nwadili C.O."/>
            <person name="Hribova E."/>
            <person name="Parker M."/>
            <person name="Nwogha J."/>
            <person name="Shu S."/>
            <person name="Carlson J."/>
            <person name="Kariba R."/>
            <person name="Muthemba S."/>
            <person name="Knop K."/>
            <person name="Barton G.J."/>
            <person name="Sherwood A.V."/>
            <person name="Lopez-Montes A."/>
            <person name="Asiedu R."/>
            <person name="Jamnadass R."/>
            <person name="Muchugi A."/>
            <person name="Goodstein D."/>
            <person name="Egesi C.N."/>
            <person name="Featherston J."/>
            <person name="Asfaw A."/>
            <person name="Simpson G.G."/>
            <person name="Dolezel J."/>
            <person name="Hendre P.S."/>
            <person name="Van Deynze A."/>
            <person name="Kumar P.L."/>
            <person name="Obidiegwu J.E."/>
            <person name="Bhattacharjee R."/>
            <person name="Rokhsar D.S."/>
        </authorList>
    </citation>
    <scope>NUCLEOTIDE SEQUENCE [LARGE SCALE GENOMIC DNA]</scope>
    <source>
        <strain evidence="2">cv. TDa95/00328</strain>
    </source>
</reference>
<dbReference type="EC" id="2.7.7.19" evidence="1"/>
<dbReference type="EMBL" id="CM037017">
    <property type="protein sequence ID" value="KAH7678151.1"/>
    <property type="molecule type" value="Genomic_DNA"/>
</dbReference>
<evidence type="ECO:0000313" key="2">
    <source>
        <dbReference type="Proteomes" id="UP000827976"/>
    </source>
</evidence>
<proteinExistence type="predicted"/>
<accession>A0ACB7VUK4</accession>
<protein>
    <submittedName>
        <fullName evidence="1">Polynucleotide adenylyltransferase protein</fullName>
        <ecNumber evidence="1">2.7.7.19</ecNumber>
    </submittedName>
</protein>